<evidence type="ECO:0000313" key="1">
    <source>
        <dbReference type="EMBL" id="KAF9783505.1"/>
    </source>
</evidence>
<comment type="caution">
    <text evidence="1">The sequence shown here is derived from an EMBL/GenBank/DDBJ whole genome shotgun (WGS) entry which is preliminary data.</text>
</comment>
<accession>A0A9P6HC64</accession>
<dbReference type="AlphaFoldDB" id="A0A9P6HC64"/>
<sequence length="323" mass="36513">MITAIDLGCQVSNITTLEASAQMEPVSSLITQTLETMIEAADPDAIFLKRKAISTILPFAVSLERDGQQGVFDVTLRALRTSCPRKSMWHQTKSYIAALFEGSSSPSLDRVIVLISPHISLPTFDLPRTDQKVMRGLVVIRRAPLVARWATAVLAVPHTEEVGWSVVDATLQIALSDHWRAHIPIGVWAWFKERPYLPPRCLGRSQGTNPGIINHVRSLGDLEILKSYFLLVWSEWEVLSDDAFDEMGVSIQQDFCGTGMEKHREDLVERLDQVIEELGRGLEHFTRHTKQYSVEDEIQVTRKQYRRLKEAVLVVEREAAMKI</sequence>
<organism evidence="1 2">
    <name type="scientific">Thelephora terrestris</name>
    <dbReference type="NCBI Taxonomy" id="56493"/>
    <lineage>
        <taxon>Eukaryota</taxon>
        <taxon>Fungi</taxon>
        <taxon>Dikarya</taxon>
        <taxon>Basidiomycota</taxon>
        <taxon>Agaricomycotina</taxon>
        <taxon>Agaricomycetes</taxon>
        <taxon>Thelephorales</taxon>
        <taxon>Thelephoraceae</taxon>
        <taxon>Thelephora</taxon>
    </lineage>
</organism>
<evidence type="ECO:0000313" key="2">
    <source>
        <dbReference type="Proteomes" id="UP000736335"/>
    </source>
</evidence>
<name>A0A9P6HC64_9AGAM</name>
<dbReference type="EMBL" id="WIUZ02000010">
    <property type="protein sequence ID" value="KAF9783505.1"/>
    <property type="molecule type" value="Genomic_DNA"/>
</dbReference>
<dbReference type="Proteomes" id="UP000736335">
    <property type="component" value="Unassembled WGS sequence"/>
</dbReference>
<proteinExistence type="predicted"/>
<keyword evidence="2" id="KW-1185">Reference proteome</keyword>
<gene>
    <name evidence="1" type="ORF">BJ322DRAFT_1071378</name>
</gene>
<reference evidence="1" key="2">
    <citation type="submission" date="2020-11" db="EMBL/GenBank/DDBJ databases">
        <authorList>
            <consortium name="DOE Joint Genome Institute"/>
            <person name="Kuo A."/>
            <person name="Miyauchi S."/>
            <person name="Kiss E."/>
            <person name="Drula E."/>
            <person name="Kohler A."/>
            <person name="Sanchez-Garcia M."/>
            <person name="Andreopoulos B."/>
            <person name="Barry K.W."/>
            <person name="Bonito G."/>
            <person name="Buee M."/>
            <person name="Carver A."/>
            <person name="Chen C."/>
            <person name="Cichocki N."/>
            <person name="Clum A."/>
            <person name="Culley D."/>
            <person name="Crous P.W."/>
            <person name="Fauchery L."/>
            <person name="Girlanda M."/>
            <person name="Hayes R."/>
            <person name="Keri Z."/>
            <person name="Labutti K."/>
            <person name="Lipzen A."/>
            <person name="Lombard V."/>
            <person name="Magnuson J."/>
            <person name="Maillard F."/>
            <person name="Morin E."/>
            <person name="Murat C."/>
            <person name="Nolan M."/>
            <person name="Ohm R."/>
            <person name="Pangilinan J."/>
            <person name="Pereira M."/>
            <person name="Perotto S."/>
            <person name="Peter M."/>
            <person name="Riley R."/>
            <person name="Sitrit Y."/>
            <person name="Stielow B."/>
            <person name="Szollosi G."/>
            <person name="Zifcakova L."/>
            <person name="Stursova M."/>
            <person name="Spatafora J.W."/>
            <person name="Tedersoo L."/>
            <person name="Vaario L.-M."/>
            <person name="Yamada A."/>
            <person name="Yan M."/>
            <person name="Wang P."/>
            <person name="Xu J."/>
            <person name="Bruns T."/>
            <person name="Baldrian P."/>
            <person name="Vilgalys R."/>
            <person name="Henrissat B."/>
            <person name="Grigoriev I.V."/>
            <person name="Hibbett D."/>
            <person name="Nagy L.G."/>
            <person name="Martin F.M."/>
        </authorList>
    </citation>
    <scope>NUCLEOTIDE SEQUENCE</scope>
    <source>
        <strain evidence="1">UH-Tt-Lm1</strain>
    </source>
</reference>
<dbReference type="OrthoDB" id="3304760at2759"/>
<protein>
    <submittedName>
        <fullName evidence="1">Uncharacterized protein</fullName>
    </submittedName>
</protein>
<reference evidence="1" key="1">
    <citation type="journal article" date="2020" name="Nat. Commun.">
        <title>Large-scale genome sequencing of mycorrhizal fungi provides insights into the early evolution of symbiotic traits.</title>
        <authorList>
            <person name="Miyauchi S."/>
            <person name="Kiss E."/>
            <person name="Kuo A."/>
            <person name="Drula E."/>
            <person name="Kohler A."/>
            <person name="Sanchez-Garcia M."/>
            <person name="Morin E."/>
            <person name="Andreopoulos B."/>
            <person name="Barry K.W."/>
            <person name="Bonito G."/>
            <person name="Buee M."/>
            <person name="Carver A."/>
            <person name="Chen C."/>
            <person name="Cichocki N."/>
            <person name="Clum A."/>
            <person name="Culley D."/>
            <person name="Crous P.W."/>
            <person name="Fauchery L."/>
            <person name="Girlanda M."/>
            <person name="Hayes R.D."/>
            <person name="Keri Z."/>
            <person name="LaButti K."/>
            <person name="Lipzen A."/>
            <person name="Lombard V."/>
            <person name="Magnuson J."/>
            <person name="Maillard F."/>
            <person name="Murat C."/>
            <person name="Nolan M."/>
            <person name="Ohm R.A."/>
            <person name="Pangilinan J."/>
            <person name="Pereira M.F."/>
            <person name="Perotto S."/>
            <person name="Peter M."/>
            <person name="Pfister S."/>
            <person name="Riley R."/>
            <person name="Sitrit Y."/>
            <person name="Stielow J.B."/>
            <person name="Szollosi G."/>
            <person name="Zifcakova L."/>
            <person name="Stursova M."/>
            <person name="Spatafora J.W."/>
            <person name="Tedersoo L."/>
            <person name="Vaario L.M."/>
            <person name="Yamada A."/>
            <person name="Yan M."/>
            <person name="Wang P."/>
            <person name="Xu J."/>
            <person name="Bruns T."/>
            <person name="Baldrian P."/>
            <person name="Vilgalys R."/>
            <person name="Dunand C."/>
            <person name="Henrissat B."/>
            <person name="Grigoriev I.V."/>
            <person name="Hibbett D."/>
            <person name="Nagy L.G."/>
            <person name="Martin F.M."/>
        </authorList>
    </citation>
    <scope>NUCLEOTIDE SEQUENCE</scope>
    <source>
        <strain evidence="1">UH-Tt-Lm1</strain>
    </source>
</reference>